<dbReference type="InterPro" id="IPR038536">
    <property type="entry name" value="Alkyl/aryl-sulf_dimr_sf"/>
</dbReference>
<dbReference type="RefSeq" id="WP_117451191.1">
    <property type="nucleotide sequence ID" value="NZ_CP060636.1"/>
</dbReference>
<dbReference type="CDD" id="cd07710">
    <property type="entry name" value="arylsulfatase_Sdsa1-like_MBL-fold"/>
    <property type="match status" value="1"/>
</dbReference>
<protein>
    <submittedName>
        <fullName evidence="2">Alkyl/aryl-sulfatase</fullName>
    </submittedName>
</protein>
<dbReference type="PANTHER" id="PTHR43223:SF2">
    <property type="entry name" value="METALLO-BETA-LACTAMASE DOMAIN-CONTAINING PROTEIN"/>
    <property type="match status" value="1"/>
</dbReference>
<gene>
    <name evidence="2" type="ORF">H9Q80_07235</name>
</gene>
<dbReference type="SMART" id="SM00849">
    <property type="entry name" value="Lactamase_B"/>
    <property type="match status" value="1"/>
</dbReference>
<dbReference type="PANTHER" id="PTHR43223">
    <property type="entry name" value="ALKYL/ARYL-SULFATASE"/>
    <property type="match status" value="1"/>
</dbReference>
<dbReference type="InterPro" id="IPR036866">
    <property type="entry name" value="RibonucZ/Hydroxyglut_hydro"/>
</dbReference>
<dbReference type="Gene3D" id="3.60.15.30">
    <property type="entry name" value="Metallo-beta-lactamase domain"/>
    <property type="match status" value="1"/>
</dbReference>
<evidence type="ECO:0000259" key="1">
    <source>
        <dbReference type="SMART" id="SM00849"/>
    </source>
</evidence>
<dbReference type="GO" id="GO:0018909">
    <property type="term" value="P:dodecyl sulfate metabolic process"/>
    <property type="evidence" value="ECO:0007669"/>
    <property type="project" value="InterPro"/>
</dbReference>
<dbReference type="Pfam" id="PF14863">
    <property type="entry name" value="Alkyl_sulf_dimr"/>
    <property type="match status" value="1"/>
</dbReference>
<proteinExistence type="predicted"/>
<dbReference type="AlphaFoldDB" id="A0A7G9GSE5"/>
<dbReference type="KEGG" id="ehn:H9Q80_07235"/>
<name>A0A7G9GSE5_9FIRM</name>
<dbReference type="EMBL" id="CP060636">
    <property type="protein sequence ID" value="QNM13727.1"/>
    <property type="molecule type" value="Genomic_DNA"/>
</dbReference>
<feature type="domain" description="Metallo-beta-lactamase" evidence="1">
    <location>
        <begin position="37"/>
        <end position="248"/>
    </location>
</feature>
<dbReference type="Pfam" id="PF00753">
    <property type="entry name" value="Lactamase_B"/>
    <property type="match status" value="1"/>
</dbReference>
<dbReference type="GO" id="GO:0046983">
    <property type="term" value="F:protein dimerization activity"/>
    <property type="evidence" value="ECO:0007669"/>
    <property type="project" value="InterPro"/>
</dbReference>
<dbReference type="SUPFAM" id="SSF56281">
    <property type="entry name" value="Metallo-hydrolase/oxidoreductase"/>
    <property type="match status" value="1"/>
</dbReference>
<dbReference type="Gene3D" id="1.25.40.880">
    <property type="entry name" value="Alkyl sulfatase, dimerisation domain"/>
    <property type="match status" value="1"/>
</dbReference>
<reference evidence="2 3" key="1">
    <citation type="submission" date="2020-08" db="EMBL/GenBank/DDBJ databases">
        <authorList>
            <person name="Liu C."/>
            <person name="Sun Q."/>
        </authorList>
    </citation>
    <scope>NUCLEOTIDE SEQUENCE [LARGE SCALE GENOMIC DNA]</scope>
    <source>
        <strain evidence="2 3">NSJ-61</strain>
    </source>
</reference>
<dbReference type="Proteomes" id="UP000515856">
    <property type="component" value="Chromosome"/>
</dbReference>
<evidence type="ECO:0000313" key="2">
    <source>
        <dbReference type="EMBL" id="QNM13727.1"/>
    </source>
</evidence>
<evidence type="ECO:0000313" key="3">
    <source>
        <dbReference type="Proteomes" id="UP000515856"/>
    </source>
</evidence>
<dbReference type="InterPro" id="IPR044097">
    <property type="entry name" value="Bds1/SdsA1_MBL-fold"/>
</dbReference>
<dbReference type="GO" id="GO:0018741">
    <property type="term" value="F:linear primary-alkylsulfatase activity"/>
    <property type="evidence" value="ECO:0007669"/>
    <property type="project" value="InterPro"/>
</dbReference>
<organism evidence="2 3">
    <name type="scientific">[Eubacterium] hominis</name>
    <dbReference type="NCBI Taxonomy" id="2764325"/>
    <lineage>
        <taxon>Bacteria</taxon>
        <taxon>Bacillati</taxon>
        <taxon>Bacillota</taxon>
        <taxon>Erysipelotrichia</taxon>
        <taxon>Erysipelotrichales</taxon>
        <taxon>Erysipelotrichaceae</taxon>
        <taxon>Amedibacillus</taxon>
    </lineage>
</organism>
<dbReference type="InterPro" id="IPR052195">
    <property type="entry name" value="Bact_Alkyl/Aryl-Sulfatase"/>
</dbReference>
<accession>A0A7G9GSE5</accession>
<dbReference type="InterPro" id="IPR029228">
    <property type="entry name" value="Alkyl_sulf_dimr"/>
</dbReference>
<dbReference type="InterPro" id="IPR001279">
    <property type="entry name" value="Metallo-B-lactamas"/>
</dbReference>
<keyword evidence="3" id="KW-1185">Reference proteome</keyword>
<sequence length="424" mass="48118">MLKNDGEKQLKQFHDEMFQKETYKINDRITYYCGYGHSNCVVIEGDKSTVLIDALDSNARGERLKSVLSENTDKPIKTIIFTHSHPDHRGGSGAFKDSVEETIMFASATPALQGYNEINDVLMKRTARQFGRGLTNDECICQGLGMREGVYVNDGSYDFMPITTLYTEDTTRTIDGIKMELVRVPGETDDQMLIWLPDDGVLCCGDNFYACFPNLYALRGSQYRDIAQWIHSLEVLMSYPAEVLLPGHMKPIFTHKNIQETLSQYKEALSYILHETLHCMNLGMSVSETVSHVTLPEHLSSLPYLQEFYGSLEWAVKGIYSGYVGWFDGNPVNLHPLSDQEWASKLMNLISEDTLRNEIPRAISQQEYQYALQLCALFDNTKTIDDTIISWEIDCLLALSKQETSACGRNYYIACANDLKNQSK</sequence>